<evidence type="ECO:0000313" key="2">
    <source>
        <dbReference type="Proteomes" id="UP000515211"/>
    </source>
</evidence>
<reference evidence="2" key="1">
    <citation type="journal article" date="2016" name="Nat. Genet.">
        <title>The genome sequences of Arachis duranensis and Arachis ipaensis, the diploid ancestors of cultivated peanut.</title>
        <authorList>
            <person name="Bertioli D.J."/>
            <person name="Cannon S.B."/>
            <person name="Froenicke L."/>
            <person name="Huang G."/>
            <person name="Farmer A.D."/>
            <person name="Cannon E.K."/>
            <person name="Liu X."/>
            <person name="Gao D."/>
            <person name="Clevenger J."/>
            <person name="Dash S."/>
            <person name="Ren L."/>
            <person name="Moretzsohn M.C."/>
            <person name="Shirasawa K."/>
            <person name="Huang W."/>
            <person name="Vidigal B."/>
            <person name="Abernathy B."/>
            <person name="Chu Y."/>
            <person name="Niederhuth C.E."/>
            <person name="Umale P."/>
            <person name="Araujo A.C."/>
            <person name="Kozik A."/>
            <person name="Kim K.D."/>
            <person name="Burow M.D."/>
            <person name="Varshney R.K."/>
            <person name="Wang X."/>
            <person name="Zhang X."/>
            <person name="Barkley N."/>
            <person name="Guimaraes P.M."/>
            <person name="Isobe S."/>
            <person name="Guo B."/>
            <person name="Liao B."/>
            <person name="Stalker H.T."/>
            <person name="Schmitz R.J."/>
            <person name="Scheffler B.E."/>
            <person name="Leal-Bertioli S.C."/>
            <person name="Xun X."/>
            <person name="Jackson S.A."/>
            <person name="Michelmore R."/>
            <person name="Ozias-Akins P."/>
        </authorList>
    </citation>
    <scope>NUCLEOTIDE SEQUENCE [LARGE SCALE GENOMIC DNA]</scope>
    <source>
        <strain evidence="2">cv. V14167</strain>
    </source>
</reference>
<dbReference type="RefSeq" id="XP_020999458.1">
    <property type="nucleotide sequence ID" value="XM_021143799.1"/>
</dbReference>
<keyword evidence="2" id="KW-1185">Reference proteome</keyword>
<dbReference type="Gene3D" id="2.40.70.10">
    <property type="entry name" value="Acid Proteases"/>
    <property type="match status" value="1"/>
</dbReference>
<dbReference type="InterPro" id="IPR021109">
    <property type="entry name" value="Peptidase_aspartic_dom_sf"/>
</dbReference>
<dbReference type="Gene3D" id="1.10.340.70">
    <property type="match status" value="1"/>
</dbReference>
<dbReference type="GeneID" id="110281502"/>
<feature type="compositionally biased region" description="Acidic residues" evidence="1">
    <location>
        <begin position="145"/>
        <end position="158"/>
    </location>
</feature>
<dbReference type="PANTHER" id="PTHR33067">
    <property type="entry name" value="RNA-DIRECTED DNA POLYMERASE-RELATED"/>
    <property type="match status" value="1"/>
</dbReference>
<organism evidence="2 3">
    <name type="scientific">Arachis duranensis</name>
    <name type="common">Wild peanut</name>
    <dbReference type="NCBI Taxonomy" id="130453"/>
    <lineage>
        <taxon>Eukaryota</taxon>
        <taxon>Viridiplantae</taxon>
        <taxon>Streptophyta</taxon>
        <taxon>Embryophyta</taxon>
        <taxon>Tracheophyta</taxon>
        <taxon>Spermatophyta</taxon>
        <taxon>Magnoliopsida</taxon>
        <taxon>eudicotyledons</taxon>
        <taxon>Gunneridae</taxon>
        <taxon>Pentapetalae</taxon>
        <taxon>rosids</taxon>
        <taxon>fabids</taxon>
        <taxon>Fabales</taxon>
        <taxon>Fabaceae</taxon>
        <taxon>Papilionoideae</taxon>
        <taxon>50 kb inversion clade</taxon>
        <taxon>dalbergioids sensu lato</taxon>
        <taxon>Dalbergieae</taxon>
        <taxon>Pterocarpus clade</taxon>
        <taxon>Arachis</taxon>
    </lineage>
</organism>
<dbReference type="CDD" id="cd00303">
    <property type="entry name" value="retropepsin_like"/>
    <property type="match status" value="1"/>
</dbReference>
<protein>
    <submittedName>
        <fullName evidence="3">Uncharacterized protein LOC110281502</fullName>
    </submittedName>
</protein>
<accession>A0A6P5NX68</accession>
<evidence type="ECO:0000313" key="3">
    <source>
        <dbReference type="RefSeq" id="XP_020999458.1"/>
    </source>
</evidence>
<evidence type="ECO:0000256" key="1">
    <source>
        <dbReference type="SAM" id="MobiDB-lite"/>
    </source>
</evidence>
<feature type="region of interest" description="Disordered" evidence="1">
    <location>
        <begin position="145"/>
        <end position="170"/>
    </location>
</feature>
<name>A0A6P5NX68_ARADU</name>
<sequence>MVLTEECSAIIQYKLPQKLKDPRSFQICCITGEITAEKALCDLGASINLMSLAMMRKMRIEEAKPTRMALQLADRSFKFLHGIVEDLLVKVGDFIFPADFVVLDLKEGAKTSIVLGKPFLATARAIIDVQKDSVDAVVQETLEEEEIEGLTEEEESASSEEVATAETHVQCTLERKDERKEAPKLELKALPPTLKYTYLGENESYPLMLVHKALWFADIANFKAAGDLPPIINKHQRRKLINDAKYFIWDEPYLFKKCSDGILRRCISEEEGREVLWSCHSSSFGGHFGGERTAAKVL</sequence>
<dbReference type="AlphaFoldDB" id="A0A6P5NX68"/>
<dbReference type="PANTHER" id="PTHR33067:SF9">
    <property type="entry name" value="RNA-DIRECTED DNA POLYMERASE"/>
    <property type="match status" value="1"/>
</dbReference>
<dbReference type="Proteomes" id="UP000515211">
    <property type="component" value="Chromosome 9"/>
</dbReference>
<proteinExistence type="predicted"/>
<gene>
    <name evidence="3" type="primary">LOC110281502</name>
</gene>
<reference evidence="3" key="2">
    <citation type="submission" date="2025-08" db="UniProtKB">
        <authorList>
            <consortium name="RefSeq"/>
        </authorList>
    </citation>
    <scope>IDENTIFICATION</scope>
    <source>
        <tissue evidence="3">Whole plant</tissue>
    </source>
</reference>
<dbReference type="KEGG" id="adu:110281502"/>